<accession>A0ABP1AJF1</accession>
<name>A0ABP1AJF1_9BRYO</name>
<organism evidence="1 2">
    <name type="scientific">Sphagnum jensenii</name>
    <dbReference type="NCBI Taxonomy" id="128206"/>
    <lineage>
        <taxon>Eukaryota</taxon>
        <taxon>Viridiplantae</taxon>
        <taxon>Streptophyta</taxon>
        <taxon>Embryophyta</taxon>
        <taxon>Bryophyta</taxon>
        <taxon>Sphagnophytina</taxon>
        <taxon>Sphagnopsida</taxon>
        <taxon>Sphagnales</taxon>
        <taxon>Sphagnaceae</taxon>
        <taxon>Sphagnum</taxon>
    </lineage>
</organism>
<gene>
    <name evidence="1" type="ORF">CSSPJE1EN2_LOCUS5664</name>
</gene>
<dbReference type="Proteomes" id="UP001497522">
    <property type="component" value="Chromosome 13"/>
</dbReference>
<keyword evidence="2" id="KW-1185">Reference proteome</keyword>
<reference evidence="1" key="1">
    <citation type="submission" date="2024-03" db="EMBL/GenBank/DDBJ databases">
        <authorList>
            <consortium name="ELIXIR-Norway"/>
            <consortium name="Elixir Norway"/>
        </authorList>
    </citation>
    <scope>NUCLEOTIDE SEQUENCE</scope>
</reference>
<protein>
    <submittedName>
        <fullName evidence="1">Uncharacterized protein</fullName>
    </submittedName>
</protein>
<dbReference type="EMBL" id="OZ023714">
    <property type="protein sequence ID" value="CAK9862669.1"/>
    <property type="molecule type" value="Genomic_DNA"/>
</dbReference>
<sequence length="115" mass="12695">MSGVCSELDNSKLLWSSSKDPERSNEAFPVKMEILGSRRMRDSILWTNGEAEPTFCASQRIVHAGGLQFLIKGGQRSYICCAVTVFSCAKEFQILAGGLSINPKHTCYYAQNVNV</sequence>
<evidence type="ECO:0000313" key="1">
    <source>
        <dbReference type="EMBL" id="CAK9862669.1"/>
    </source>
</evidence>
<proteinExistence type="predicted"/>
<evidence type="ECO:0000313" key="2">
    <source>
        <dbReference type="Proteomes" id="UP001497522"/>
    </source>
</evidence>